<evidence type="ECO:0000256" key="1">
    <source>
        <dbReference type="ARBA" id="ARBA00022801"/>
    </source>
</evidence>
<dbReference type="EMBL" id="MWPV01000003">
    <property type="protein sequence ID" value="OUL57790.1"/>
    <property type="molecule type" value="Genomic_DNA"/>
</dbReference>
<evidence type="ECO:0000313" key="3">
    <source>
        <dbReference type="Proteomes" id="UP000194841"/>
    </source>
</evidence>
<proteinExistence type="predicted"/>
<dbReference type="GO" id="GO:0016787">
    <property type="term" value="F:hydrolase activity"/>
    <property type="evidence" value="ECO:0007669"/>
    <property type="project" value="UniProtKB-KW"/>
</dbReference>
<comment type="caution">
    <text evidence="2">The sequence shown here is derived from an EMBL/GenBank/DDBJ whole genome shotgun (WGS) entry which is preliminary data.</text>
</comment>
<keyword evidence="3" id="KW-1185">Reference proteome</keyword>
<dbReference type="InterPro" id="IPR022445">
    <property type="entry name" value="Sortase_proteobact_type"/>
</dbReference>
<protein>
    <submittedName>
        <fullName evidence="2">Sortase, marine proteobacterial type</fullName>
    </submittedName>
</protein>
<sequence>MGIITLTVLGLGLMSKGLYWQGKAVLAQYLIANAWQQSLQTQQNVKPWFYADTYPVAQLVVPTHAKQQYVLANADLASLAFGPAVFQGGASLAEQGASLIAAHNDSHFSFLADLSLGTVIKLQLSDAQWRDFVVTQVQVIDQYDTSFLLQKTDKKRLYLATCYPFNSVVSGTKQRFVVTTEQI</sequence>
<dbReference type="Gene3D" id="2.40.260.10">
    <property type="entry name" value="Sortase"/>
    <property type="match status" value="1"/>
</dbReference>
<gene>
    <name evidence="2" type="ORF">B1199_12105</name>
</gene>
<dbReference type="RefSeq" id="WP_086744372.1">
    <property type="nucleotide sequence ID" value="NZ_MWPV01000003.1"/>
</dbReference>
<evidence type="ECO:0000313" key="2">
    <source>
        <dbReference type="EMBL" id="OUL57790.1"/>
    </source>
</evidence>
<name>A0A244CQ90_PSEDV</name>
<reference evidence="2 3" key="1">
    <citation type="submission" date="2017-02" db="EMBL/GenBank/DDBJ databases">
        <title>Pseudoalteromonas ulvae TC14 Genome.</title>
        <authorList>
            <person name="Molmeret M."/>
        </authorList>
    </citation>
    <scope>NUCLEOTIDE SEQUENCE [LARGE SCALE GENOMIC DNA]</scope>
    <source>
        <strain evidence="2">TC14</strain>
    </source>
</reference>
<dbReference type="NCBIfam" id="TIGR03784">
    <property type="entry name" value="marine_sortase"/>
    <property type="match status" value="1"/>
</dbReference>
<dbReference type="CDD" id="cd05828">
    <property type="entry name" value="Sortase_D_1"/>
    <property type="match status" value="1"/>
</dbReference>
<accession>A0A244CQ90</accession>
<dbReference type="InterPro" id="IPR041999">
    <property type="entry name" value="Sortase_D_1"/>
</dbReference>
<dbReference type="Proteomes" id="UP000194841">
    <property type="component" value="Unassembled WGS sequence"/>
</dbReference>
<dbReference type="OrthoDB" id="9790661at2"/>
<dbReference type="SUPFAM" id="SSF63817">
    <property type="entry name" value="Sortase"/>
    <property type="match status" value="1"/>
</dbReference>
<organism evidence="2 3">
    <name type="scientific">Pseudoalteromonas ulvae</name>
    <dbReference type="NCBI Taxonomy" id="107327"/>
    <lineage>
        <taxon>Bacteria</taxon>
        <taxon>Pseudomonadati</taxon>
        <taxon>Pseudomonadota</taxon>
        <taxon>Gammaproteobacteria</taxon>
        <taxon>Alteromonadales</taxon>
        <taxon>Pseudoalteromonadaceae</taxon>
        <taxon>Pseudoalteromonas</taxon>
    </lineage>
</organism>
<dbReference type="InterPro" id="IPR023365">
    <property type="entry name" value="Sortase_dom-sf"/>
</dbReference>
<dbReference type="AlphaFoldDB" id="A0A244CQ90"/>
<keyword evidence="1" id="KW-0378">Hydrolase</keyword>
<dbReference type="InterPro" id="IPR005754">
    <property type="entry name" value="Sortase"/>
</dbReference>
<dbReference type="Pfam" id="PF04203">
    <property type="entry name" value="Sortase"/>
    <property type="match status" value="1"/>
</dbReference>